<dbReference type="AlphaFoldDB" id="A0A2I1M901"/>
<dbReference type="PROSITE" id="PS00893">
    <property type="entry name" value="NUDIX_BOX"/>
    <property type="match status" value="1"/>
</dbReference>
<accession>A0A2I1M901</accession>
<dbReference type="InterPro" id="IPR015797">
    <property type="entry name" value="NUDIX_hydrolase-like_dom_sf"/>
</dbReference>
<gene>
    <name evidence="3" type="ORF">CYJ34_05095</name>
</gene>
<organism evidence="3 4">
    <name type="scientific">Anaerococcus octavius</name>
    <dbReference type="NCBI Taxonomy" id="54007"/>
    <lineage>
        <taxon>Bacteria</taxon>
        <taxon>Bacillati</taxon>
        <taxon>Bacillota</taxon>
        <taxon>Tissierellia</taxon>
        <taxon>Tissierellales</taxon>
        <taxon>Peptoniphilaceae</taxon>
        <taxon>Anaerococcus</taxon>
    </lineage>
</organism>
<dbReference type="SUPFAM" id="SSF55811">
    <property type="entry name" value="Nudix"/>
    <property type="match status" value="1"/>
</dbReference>
<dbReference type="Pfam" id="PF00293">
    <property type="entry name" value="NUDIX"/>
    <property type="match status" value="1"/>
</dbReference>
<keyword evidence="4" id="KW-1185">Reference proteome</keyword>
<proteinExistence type="predicted"/>
<comment type="caution">
    <text evidence="3">The sequence shown here is derived from an EMBL/GenBank/DDBJ whole genome shotgun (WGS) entry which is preliminary data.</text>
</comment>
<name>A0A2I1M901_9FIRM</name>
<dbReference type="PANTHER" id="PTHR10885:SF0">
    <property type="entry name" value="ISOPENTENYL-DIPHOSPHATE DELTA-ISOMERASE"/>
    <property type="match status" value="1"/>
</dbReference>
<dbReference type="InterPro" id="IPR020084">
    <property type="entry name" value="NUDIX_hydrolase_CS"/>
</dbReference>
<keyword evidence="1 3" id="KW-0378">Hydrolase</keyword>
<dbReference type="Proteomes" id="UP000234335">
    <property type="component" value="Unassembled WGS sequence"/>
</dbReference>
<protein>
    <submittedName>
        <fullName evidence="3">NUDIX hydrolase</fullName>
    </submittedName>
</protein>
<evidence type="ECO:0000256" key="1">
    <source>
        <dbReference type="ARBA" id="ARBA00022801"/>
    </source>
</evidence>
<dbReference type="EMBL" id="PKGS01000003">
    <property type="protein sequence ID" value="PKZ16577.1"/>
    <property type="molecule type" value="Genomic_DNA"/>
</dbReference>
<evidence type="ECO:0000259" key="2">
    <source>
        <dbReference type="PROSITE" id="PS51462"/>
    </source>
</evidence>
<dbReference type="PANTHER" id="PTHR10885">
    <property type="entry name" value="ISOPENTENYL-DIPHOSPHATE DELTA-ISOMERASE"/>
    <property type="match status" value="1"/>
</dbReference>
<feature type="domain" description="Nudix hydrolase" evidence="2">
    <location>
        <begin position="29"/>
        <end position="157"/>
    </location>
</feature>
<evidence type="ECO:0000313" key="3">
    <source>
        <dbReference type="EMBL" id="PKZ16577.1"/>
    </source>
</evidence>
<dbReference type="CDD" id="cd04693">
    <property type="entry name" value="NUDIX_Hydrolase"/>
    <property type="match status" value="1"/>
</dbReference>
<dbReference type="InterPro" id="IPR000086">
    <property type="entry name" value="NUDIX_hydrolase_dom"/>
</dbReference>
<dbReference type="GO" id="GO:0016787">
    <property type="term" value="F:hydrolase activity"/>
    <property type="evidence" value="ECO:0007669"/>
    <property type="project" value="UniProtKB-KW"/>
</dbReference>
<sequence>MDEIMDLYDRNRQITKNTYIRGSAQPKGFFRLVVHVCIFNSKGELLIQQRTYNKKMPGLWDVTCGGAVSTKESSSQGAQRELSEELGINIDFSKIRPSLTANFPQGFDDFYILHGDINLDDLILQEEEVADARWENLEGVLALRRADKFVGYKESFIRFLFDLSRDNRYVKI</sequence>
<dbReference type="Gene3D" id="3.90.79.10">
    <property type="entry name" value="Nucleoside Triphosphate Pyrophosphohydrolase"/>
    <property type="match status" value="1"/>
</dbReference>
<dbReference type="PROSITE" id="PS51462">
    <property type="entry name" value="NUDIX"/>
    <property type="match status" value="1"/>
</dbReference>
<reference evidence="3 4" key="1">
    <citation type="submission" date="2017-12" db="EMBL/GenBank/DDBJ databases">
        <title>Phylogenetic diversity of female urinary microbiome.</title>
        <authorList>
            <person name="Thomas-White K."/>
            <person name="Wolfe A.J."/>
        </authorList>
    </citation>
    <scope>NUCLEOTIDE SEQUENCE [LARGE SCALE GENOMIC DNA]</scope>
    <source>
        <strain evidence="3 4">UMB0119</strain>
    </source>
</reference>
<evidence type="ECO:0000313" key="4">
    <source>
        <dbReference type="Proteomes" id="UP000234335"/>
    </source>
</evidence>
<dbReference type="RefSeq" id="WP_101540238.1">
    <property type="nucleotide sequence ID" value="NZ_PKGS01000003.1"/>
</dbReference>